<evidence type="ECO:0000313" key="7">
    <source>
        <dbReference type="Proteomes" id="UP000542813"/>
    </source>
</evidence>
<evidence type="ECO:0000256" key="2">
    <source>
        <dbReference type="ARBA" id="ARBA00023125"/>
    </source>
</evidence>
<accession>A0A7W9GUV3</accession>
<dbReference type="InterPro" id="IPR018060">
    <property type="entry name" value="HTH_AraC"/>
</dbReference>
<comment type="caution">
    <text evidence="6">The sequence shown here is derived from an EMBL/GenBank/DDBJ whole genome shotgun (WGS) entry which is preliminary data.</text>
</comment>
<dbReference type="InterPro" id="IPR009057">
    <property type="entry name" value="Homeodomain-like_sf"/>
</dbReference>
<feature type="region of interest" description="Disordered" evidence="4">
    <location>
        <begin position="262"/>
        <end position="288"/>
    </location>
</feature>
<keyword evidence="7" id="KW-1185">Reference proteome</keyword>
<evidence type="ECO:0000313" key="6">
    <source>
        <dbReference type="EMBL" id="MBB5790487.1"/>
    </source>
</evidence>
<dbReference type="AlphaFoldDB" id="A0A7W9GUV3"/>
<dbReference type="Gene3D" id="1.10.10.60">
    <property type="entry name" value="Homeodomain-like"/>
    <property type="match status" value="2"/>
</dbReference>
<evidence type="ECO:0000256" key="1">
    <source>
        <dbReference type="ARBA" id="ARBA00023015"/>
    </source>
</evidence>
<evidence type="ECO:0000256" key="3">
    <source>
        <dbReference type="ARBA" id="ARBA00023163"/>
    </source>
</evidence>
<dbReference type="InterPro" id="IPR050204">
    <property type="entry name" value="AraC_XylS_family_regulators"/>
</dbReference>
<organism evidence="6 7">
    <name type="scientific">Jiangella mangrovi</name>
    <dbReference type="NCBI Taxonomy" id="1524084"/>
    <lineage>
        <taxon>Bacteria</taxon>
        <taxon>Bacillati</taxon>
        <taxon>Actinomycetota</taxon>
        <taxon>Actinomycetes</taxon>
        <taxon>Jiangellales</taxon>
        <taxon>Jiangellaceae</taxon>
        <taxon>Jiangella</taxon>
    </lineage>
</organism>
<gene>
    <name evidence="6" type="ORF">HD601_005062</name>
</gene>
<dbReference type="PANTHER" id="PTHR46796:SF6">
    <property type="entry name" value="ARAC SUBFAMILY"/>
    <property type="match status" value="1"/>
</dbReference>
<dbReference type="RefSeq" id="WP_184826580.1">
    <property type="nucleotide sequence ID" value="NZ_JACHMM010000001.1"/>
</dbReference>
<dbReference type="Proteomes" id="UP000542813">
    <property type="component" value="Unassembled WGS sequence"/>
</dbReference>
<dbReference type="SMART" id="SM00342">
    <property type="entry name" value="HTH_ARAC"/>
    <property type="match status" value="1"/>
</dbReference>
<dbReference type="Pfam" id="PF12833">
    <property type="entry name" value="HTH_18"/>
    <property type="match status" value="1"/>
</dbReference>
<dbReference type="PROSITE" id="PS01124">
    <property type="entry name" value="HTH_ARAC_FAMILY_2"/>
    <property type="match status" value="1"/>
</dbReference>
<feature type="compositionally biased region" description="Gly residues" evidence="4">
    <location>
        <begin position="279"/>
        <end position="288"/>
    </location>
</feature>
<dbReference type="GO" id="GO:0043565">
    <property type="term" value="F:sequence-specific DNA binding"/>
    <property type="evidence" value="ECO:0007669"/>
    <property type="project" value="InterPro"/>
</dbReference>
<name>A0A7W9GUV3_9ACTN</name>
<keyword evidence="2" id="KW-0238">DNA-binding</keyword>
<dbReference type="EMBL" id="JACHMM010000001">
    <property type="protein sequence ID" value="MBB5790487.1"/>
    <property type="molecule type" value="Genomic_DNA"/>
</dbReference>
<keyword evidence="3" id="KW-0804">Transcription</keyword>
<evidence type="ECO:0000256" key="4">
    <source>
        <dbReference type="SAM" id="MobiDB-lite"/>
    </source>
</evidence>
<dbReference type="SUPFAM" id="SSF46689">
    <property type="entry name" value="Homeodomain-like"/>
    <property type="match status" value="2"/>
</dbReference>
<dbReference type="GO" id="GO:0003700">
    <property type="term" value="F:DNA-binding transcription factor activity"/>
    <property type="evidence" value="ECO:0007669"/>
    <property type="project" value="InterPro"/>
</dbReference>
<protein>
    <submittedName>
        <fullName evidence="6">AraC family transcriptional regulator</fullName>
    </submittedName>
</protein>
<dbReference type="PROSITE" id="PS00041">
    <property type="entry name" value="HTH_ARAC_FAMILY_1"/>
    <property type="match status" value="1"/>
</dbReference>
<evidence type="ECO:0000259" key="5">
    <source>
        <dbReference type="PROSITE" id="PS01124"/>
    </source>
</evidence>
<sequence>MRRRSELHRPGLRSVYCRHPPAGGVTVSGRQQIGVSFAEHRDVVTESGGRRDRFDIRPGDVFANGHAPVYWSEVVRPDELVEMYPGDDLLRAAAGSSRTPEIEPLRGARDAVVLGTASILKKAHVGAAYVDTVRASALAHRLAEHVVGYYAGLGSPGRRAPAGRLDRVLLDRVAAVVEERLGDPLTVDDLAAAATLSPFHFARVFKATTGLAPHEYVTARRMNRAAALLVKGRMSVPEVAYAVGLSNLSHFRRQFRRHTGLLPSDLRPASTAGSDPPGDGVGAAGSAA</sequence>
<reference evidence="6 7" key="1">
    <citation type="submission" date="2020-08" db="EMBL/GenBank/DDBJ databases">
        <title>Sequencing the genomes of 1000 actinobacteria strains.</title>
        <authorList>
            <person name="Klenk H.-P."/>
        </authorList>
    </citation>
    <scope>NUCLEOTIDE SEQUENCE [LARGE SCALE GENOMIC DNA]</scope>
    <source>
        <strain evidence="6 7">DSM 102122</strain>
    </source>
</reference>
<dbReference type="PANTHER" id="PTHR46796">
    <property type="entry name" value="HTH-TYPE TRANSCRIPTIONAL ACTIVATOR RHAS-RELATED"/>
    <property type="match status" value="1"/>
</dbReference>
<proteinExistence type="predicted"/>
<keyword evidence="1" id="KW-0805">Transcription regulation</keyword>
<feature type="domain" description="HTH araC/xylS-type" evidence="5">
    <location>
        <begin position="171"/>
        <end position="269"/>
    </location>
</feature>
<dbReference type="InterPro" id="IPR018062">
    <property type="entry name" value="HTH_AraC-typ_CS"/>
</dbReference>